<feature type="domain" description="Lipoyl-binding" evidence="7">
    <location>
        <begin position="1"/>
        <end position="64"/>
    </location>
</feature>
<protein>
    <submittedName>
        <fullName evidence="9">Unannotated protein</fullName>
    </submittedName>
</protein>
<evidence type="ECO:0000256" key="6">
    <source>
        <dbReference type="SAM" id="MobiDB-lite"/>
    </source>
</evidence>
<dbReference type="SUPFAM" id="SSF51230">
    <property type="entry name" value="Single hybrid motif"/>
    <property type="match status" value="1"/>
</dbReference>
<dbReference type="InterPro" id="IPR050743">
    <property type="entry name" value="2-oxoacid_DH_E2_comp"/>
</dbReference>
<dbReference type="InterPro" id="IPR003016">
    <property type="entry name" value="2-oxoA_DH_lipoyl-BS"/>
</dbReference>
<dbReference type="Gene3D" id="3.30.559.10">
    <property type="entry name" value="Chloramphenicol acetyltransferase-like domain"/>
    <property type="match status" value="1"/>
</dbReference>
<dbReference type="InterPro" id="IPR011053">
    <property type="entry name" value="Single_hybrid_motif"/>
</dbReference>
<organism evidence="9">
    <name type="scientific">freshwater metagenome</name>
    <dbReference type="NCBI Taxonomy" id="449393"/>
    <lineage>
        <taxon>unclassified sequences</taxon>
        <taxon>metagenomes</taxon>
        <taxon>ecological metagenomes</taxon>
    </lineage>
</organism>
<dbReference type="Pfam" id="PF00364">
    <property type="entry name" value="Biotin_lipoyl"/>
    <property type="match status" value="1"/>
</dbReference>
<dbReference type="GO" id="GO:0016407">
    <property type="term" value="F:acetyltransferase activity"/>
    <property type="evidence" value="ECO:0007669"/>
    <property type="project" value="TreeGrafter"/>
</dbReference>
<evidence type="ECO:0000259" key="7">
    <source>
        <dbReference type="PROSITE" id="PS50968"/>
    </source>
</evidence>
<keyword evidence="4" id="KW-0450">Lipoyl</keyword>
<dbReference type="PROSITE" id="PS51826">
    <property type="entry name" value="PSBD"/>
    <property type="match status" value="1"/>
</dbReference>
<keyword evidence="5" id="KW-0012">Acyltransferase</keyword>
<dbReference type="SUPFAM" id="SSF47005">
    <property type="entry name" value="Peripheral subunit-binding domain of 2-oxo acid dehydrogenase complex"/>
    <property type="match status" value="1"/>
</dbReference>
<feature type="region of interest" description="Disordered" evidence="6">
    <location>
        <begin position="157"/>
        <end position="178"/>
    </location>
</feature>
<dbReference type="Pfam" id="PF00198">
    <property type="entry name" value="2-oxoacid_dh"/>
    <property type="match status" value="1"/>
</dbReference>
<comment type="cofactor">
    <cofactor evidence="1">
        <name>(R)-lipoate</name>
        <dbReference type="ChEBI" id="CHEBI:83088"/>
    </cofactor>
</comment>
<dbReference type="GO" id="GO:0005737">
    <property type="term" value="C:cytoplasm"/>
    <property type="evidence" value="ECO:0007669"/>
    <property type="project" value="TreeGrafter"/>
</dbReference>
<reference evidence="9" key="1">
    <citation type="submission" date="2020-05" db="EMBL/GenBank/DDBJ databases">
        <authorList>
            <person name="Chiriac C."/>
            <person name="Salcher M."/>
            <person name="Ghai R."/>
            <person name="Kavagutti S V."/>
        </authorList>
    </citation>
    <scope>NUCLEOTIDE SEQUENCE</scope>
</reference>
<dbReference type="GO" id="GO:0031405">
    <property type="term" value="F:lipoic acid binding"/>
    <property type="evidence" value="ECO:0007669"/>
    <property type="project" value="TreeGrafter"/>
</dbReference>
<dbReference type="PROSITE" id="PS50968">
    <property type="entry name" value="BIOTINYL_LIPOYL"/>
    <property type="match status" value="1"/>
</dbReference>
<dbReference type="PROSITE" id="PS00189">
    <property type="entry name" value="LIPOYL"/>
    <property type="match status" value="1"/>
</dbReference>
<dbReference type="Gene3D" id="2.40.50.100">
    <property type="match status" value="1"/>
</dbReference>
<dbReference type="PANTHER" id="PTHR43178:SF5">
    <property type="entry name" value="LIPOAMIDE ACYLTRANSFERASE COMPONENT OF BRANCHED-CHAIN ALPHA-KETO ACID DEHYDROGENASE COMPLEX, MITOCHONDRIAL"/>
    <property type="match status" value="1"/>
</dbReference>
<sequence length="428" mass="44308">MTEGTITRWFKKVGDTVAADEPLFEVSTDKVDTEVPSPVAGILTEIRVPEGETVPVGAVIGVVGDAGAVVAAPPAAAPAPVVEAAPAPVVAAPVVAAPAPVVAPAAGNDNRLLSPVVRRLVTEHNLNVDSIAGTGPGGRITREDVLDHIDKIATGSAPAAPAAAPAPRPAAASPAPVASAPKAAAPVVRAGERDDVVPLSKIRQLTGAHMTMSLSVSPHAFSVVEVDYANVDNTRAKTKEEFKSAEGFSLTYLPFISRAVVDALADFPNMNASISGTDLIVHRYVDLGIAVDIEGLGLLVPVVRSAEGKRLRAIAREISDLATRAKTRKLSPDEIQGGTFTISNNGSAGSVLTMAIINQPQVAILSTDAIVRKPVVVNVPGGGESIAIHPVGHLAMSWDHRAFDGAYAASFLVRVKEILETRDWSSEF</sequence>
<proteinExistence type="inferred from homology"/>
<dbReference type="InterPro" id="IPR023213">
    <property type="entry name" value="CAT-like_dom_sf"/>
</dbReference>
<evidence type="ECO:0000256" key="2">
    <source>
        <dbReference type="ARBA" id="ARBA00007317"/>
    </source>
</evidence>
<dbReference type="InterPro" id="IPR004167">
    <property type="entry name" value="PSBD"/>
</dbReference>
<feature type="domain" description="Peripheral subunit-binding (PSBD)" evidence="8">
    <location>
        <begin position="112"/>
        <end position="149"/>
    </location>
</feature>
<dbReference type="CDD" id="cd06849">
    <property type="entry name" value="lipoyl_domain"/>
    <property type="match status" value="1"/>
</dbReference>
<evidence type="ECO:0000256" key="1">
    <source>
        <dbReference type="ARBA" id="ARBA00001938"/>
    </source>
</evidence>
<dbReference type="InterPro" id="IPR001078">
    <property type="entry name" value="2-oxoacid_DH_actylTfrase"/>
</dbReference>
<evidence type="ECO:0000256" key="3">
    <source>
        <dbReference type="ARBA" id="ARBA00022679"/>
    </source>
</evidence>
<name>A0A6J7H5L1_9ZZZZ</name>
<evidence type="ECO:0000256" key="4">
    <source>
        <dbReference type="ARBA" id="ARBA00022823"/>
    </source>
</evidence>
<gene>
    <name evidence="9" type="ORF">UFOPK3494_01764</name>
</gene>
<dbReference type="Pfam" id="PF02817">
    <property type="entry name" value="E3_binding"/>
    <property type="match status" value="1"/>
</dbReference>
<dbReference type="InterPro" id="IPR036625">
    <property type="entry name" value="E3-bd_dom_sf"/>
</dbReference>
<dbReference type="SUPFAM" id="SSF52777">
    <property type="entry name" value="CoA-dependent acyltransferases"/>
    <property type="match status" value="1"/>
</dbReference>
<evidence type="ECO:0000313" key="9">
    <source>
        <dbReference type="EMBL" id="CAB4915082.1"/>
    </source>
</evidence>
<dbReference type="InterPro" id="IPR000089">
    <property type="entry name" value="Biotin_lipoyl"/>
</dbReference>
<evidence type="ECO:0000256" key="5">
    <source>
        <dbReference type="ARBA" id="ARBA00023315"/>
    </source>
</evidence>
<dbReference type="PANTHER" id="PTHR43178">
    <property type="entry name" value="DIHYDROLIPOAMIDE ACETYLTRANSFERASE COMPONENT OF PYRUVATE DEHYDROGENASE COMPLEX"/>
    <property type="match status" value="1"/>
</dbReference>
<keyword evidence="3" id="KW-0808">Transferase</keyword>
<dbReference type="EMBL" id="CAFBMF010000182">
    <property type="protein sequence ID" value="CAB4915082.1"/>
    <property type="molecule type" value="Genomic_DNA"/>
</dbReference>
<comment type="similarity">
    <text evidence="2">Belongs to the 2-oxoacid dehydrogenase family.</text>
</comment>
<dbReference type="Gene3D" id="4.10.320.10">
    <property type="entry name" value="E3-binding domain"/>
    <property type="match status" value="1"/>
</dbReference>
<dbReference type="AlphaFoldDB" id="A0A6J7H5L1"/>
<evidence type="ECO:0000259" key="8">
    <source>
        <dbReference type="PROSITE" id="PS51826"/>
    </source>
</evidence>
<accession>A0A6J7H5L1</accession>